<proteinExistence type="predicted"/>
<dbReference type="InterPro" id="IPR015915">
    <property type="entry name" value="Kelch-typ_b-propeller"/>
</dbReference>
<accession>A0A183RK75</accession>
<dbReference type="PANTHER" id="PTHR47196">
    <property type="entry name" value="KELCH DOMAIN-CONTAINING PROTEIN 9"/>
    <property type="match status" value="1"/>
</dbReference>
<evidence type="ECO:0000313" key="1">
    <source>
        <dbReference type="Proteomes" id="UP000050792"/>
    </source>
</evidence>
<dbReference type="Gene3D" id="2.120.10.80">
    <property type="entry name" value="Kelch-type beta propeller"/>
    <property type="match status" value="1"/>
</dbReference>
<keyword evidence="1" id="KW-1185">Reference proteome</keyword>
<reference evidence="2" key="2">
    <citation type="submission" date="2023-11" db="UniProtKB">
        <authorList>
            <consortium name="WormBaseParasite"/>
        </authorList>
    </citation>
    <scope>IDENTIFICATION</scope>
</reference>
<dbReference type="PANTHER" id="PTHR47196:SF1">
    <property type="entry name" value="KELCH DOMAIN-CONTAINING PROTEIN 9"/>
    <property type="match status" value="1"/>
</dbReference>
<organism evidence="1 2">
    <name type="scientific">Schistosoma rodhaini</name>
    <dbReference type="NCBI Taxonomy" id="6188"/>
    <lineage>
        <taxon>Eukaryota</taxon>
        <taxon>Metazoa</taxon>
        <taxon>Spiralia</taxon>
        <taxon>Lophotrochozoa</taxon>
        <taxon>Platyhelminthes</taxon>
        <taxon>Trematoda</taxon>
        <taxon>Digenea</taxon>
        <taxon>Strigeidida</taxon>
        <taxon>Schistosomatoidea</taxon>
        <taxon>Schistosomatidae</taxon>
        <taxon>Schistosoma</taxon>
    </lineage>
</organism>
<reference evidence="1" key="1">
    <citation type="submission" date="2022-06" db="EMBL/GenBank/DDBJ databases">
        <authorList>
            <person name="Berger JAMES D."/>
            <person name="Berger JAMES D."/>
        </authorList>
    </citation>
    <scope>NUCLEOTIDE SEQUENCE [LARGE SCALE GENOMIC DNA]</scope>
</reference>
<evidence type="ECO:0000313" key="2">
    <source>
        <dbReference type="WBParaSite" id="SRDH1_97700.1"/>
    </source>
</evidence>
<dbReference type="SUPFAM" id="SSF117281">
    <property type="entry name" value="Kelch motif"/>
    <property type="match status" value="1"/>
</dbReference>
<protein>
    <submittedName>
        <fullName evidence="2">Kelch domain-containing protein 9</fullName>
    </submittedName>
</protein>
<sequence>MAKRCSLQWVNAINGTVGPGLQNHAGAIVRGDFYLHGGITSNDASCKTPSNCFYKIQVYPTLGQWIEITSSDSPFLSQHTCLVFKQRYLVFIGGWNGHIRIPGIHTYDTQSNSWLPPALNEPLLTGFPQGAGLSAHSAQIIRPLNDENAFSAIIIGREGSLRSQRKAGNIYLLYGNLIDMDSPQQRMKYVYCEADSSLTVSSRSYHTSTPITPCMLVTIGGCKSNSVDLLKWKIIHNKKKKEPCNWPGRLEYPLTSCTVVTSFIKDTEQKQKSNIIQLSPSYQSGWRGHCIIPGVGGLFIGTGEGFNALIHGPLNSAYLLKYDENGSSVKPTIYEIGTIDEPRAYAVSAVCSNDGTAWLHGGLGPKGKTMNTLMKLIRVD</sequence>
<dbReference type="InterPro" id="IPR042941">
    <property type="entry name" value="KLDC9"/>
</dbReference>
<dbReference type="AlphaFoldDB" id="A0A183RK75"/>
<dbReference type="WBParaSite" id="SRDH1_97700.1">
    <property type="protein sequence ID" value="SRDH1_97700.1"/>
    <property type="gene ID" value="SRDH1_97700"/>
</dbReference>
<dbReference type="GO" id="GO:0030332">
    <property type="term" value="F:cyclin binding"/>
    <property type="evidence" value="ECO:0007669"/>
    <property type="project" value="TreeGrafter"/>
</dbReference>
<name>A0A183RK75_9TREM</name>
<dbReference type="Proteomes" id="UP000050792">
    <property type="component" value="Unassembled WGS sequence"/>
</dbReference>